<dbReference type="PANTHER" id="PTHR11848">
    <property type="entry name" value="TGF-BETA FAMILY"/>
    <property type="match status" value="1"/>
</dbReference>
<dbReference type="InterPro" id="IPR001839">
    <property type="entry name" value="TGF-b_C"/>
</dbReference>
<keyword evidence="4 7" id="KW-0339">Growth factor</keyword>
<name>A0ABQ9TDF4_SAGOE</name>
<evidence type="ECO:0000256" key="5">
    <source>
        <dbReference type="ARBA" id="ARBA00023157"/>
    </source>
</evidence>
<sequence>MAEGGQSSIALPAEAPTLPLIQELLEESPGEQPRKPQLLGHSLRYMLELYQRSADSHGHPRENRTIGATMVRLVKPLTNAAKPRREGIEDSGKDPETDDKFNHTGKGGSSKPSLMSNAWKEMDITQHVQQRFWNNKRQRILRLRFMCQQQKRSVGLDLWRGASSLDIAFLLLYFNDTHKSIQKAKLLPMGMEEIMERESPLLRRTRQASSISAEATASSLKDSEPENNQCSLHPFQVSFRQLGWDHWIIAPPFYTPNYCKGTCLRVLRGDLNSPNHAIVQNLVNQLVDPSVPRPSCVPYKYVPISVLLIEANGSILYKEYEGMIAESCTCR</sequence>
<evidence type="ECO:0000313" key="11">
    <source>
        <dbReference type="Proteomes" id="UP001266305"/>
    </source>
</evidence>
<feature type="domain" description="TGF-beta family profile" evidence="9">
    <location>
        <begin position="203"/>
        <end position="331"/>
    </location>
</feature>
<dbReference type="PRINTS" id="PR00669">
    <property type="entry name" value="INHIBINA"/>
</dbReference>
<dbReference type="InterPro" id="IPR029034">
    <property type="entry name" value="Cystine-knot_cytokine"/>
</dbReference>
<proteinExistence type="inferred from homology"/>
<evidence type="ECO:0000256" key="4">
    <source>
        <dbReference type="ARBA" id="ARBA00023030"/>
    </source>
</evidence>
<evidence type="ECO:0000256" key="7">
    <source>
        <dbReference type="RuleBase" id="RU000354"/>
    </source>
</evidence>
<dbReference type="PROSITE" id="PS00250">
    <property type="entry name" value="TGF_BETA_1"/>
    <property type="match status" value="1"/>
</dbReference>
<dbReference type="Gene3D" id="2.10.90.10">
    <property type="entry name" value="Cystine-knot cytokines"/>
    <property type="match status" value="1"/>
</dbReference>
<dbReference type="SUPFAM" id="SSF57501">
    <property type="entry name" value="Cystine-knot cytokines"/>
    <property type="match status" value="1"/>
</dbReference>
<evidence type="ECO:0000256" key="3">
    <source>
        <dbReference type="ARBA" id="ARBA00022525"/>
    </source>
</evidence>
<evidence type="ECO:0000259" key="9">
    <source>
        <dbReference type="PROSITE" id="PS51362"/>
    </source>
</evidence>
<dbReference type="InterPro" id="IPR015615">
    <property type="entry name" value="TGF-beta-rel"/>
</dbReference>
<accession>A0ABQ9TDF4</accession>
<dbReference type="SMART" id="SM00204">
    <property type="entry name" value="TGFB"/>
    <property type="match status" value="1"/>
</dbReference>
<dbReference type="Pfam" id="PF00019">
    <property type="entry name" value="TGF_beta"/>
    <property type="match status" value="1"/>
</dbReference>
<protein>
    <submittedName>
        <fullName evidence="10">Bone morphogenetic protein 15</fullName>
    </submittedName>
</protein>
<gene>
    <name evidence="10" type="primary">BMP15</name>
    <name evidence="10" type="ORF">P7K49_038008</name>
</gene>
<evidence type="ECO:0000313" key="10">
    <source>
        <dbReference type="EMBL" id="KAK2082772.1"/>
    </source>
</evidence>
<comment type="similarity">
    <text evidence="2 7">Belongs to the TGF-beta family.</text>
</comment>
<dbReference type="CDD" id="cd19402">
    <property type="entry name" value="TGF_beta_GDF9B"/>
    <property type="match status" value="1"/>
</dbReference>
<keyword evidence="5" id="KW-1015">Disulfide bond</keyword>
<reference evidence="10 11" key="1">
    <citation type="submission" date="2023-05" db="EMBL/GenBank/DDBJ databases">
        <title>B98-5 Cell Line De Novo Hybrid Assembly: An Optical Mapping Approach.</title>
        <authorList>
            <person name="Kananen K."/>
            <person name="Auerbach J.A."/>
            <person name="Kautto E."/>
            <person name="Blachly J.S."/>
        </authorList>
    </citation>
    <scope>NUCLEOTIDE SEQUENCE [LARGE SCALE GENOMIC DNA]</scope>
    <source>
        <strain evidence="10">B95-8</strain>
        <tissue evidence="10">Cell line</tissue>
    </source>
</reference>
<comment type="subcellular location">
    <subcellularLocation>
        <location evidence="1">Secreted</location>
    </subcellularLocation>
</comment>
<feature type="compositionally biased region" description="Basic and acidic residues" evidence="8">
    <location>
        <begin position="83"/>
        <end position="102"/>
    </location>
</feature>
<feature type="region of interest" description="Disordered" evidence="8">
    <location>
        <begin position="76"/>
        <end position="114"/>
    </location>
</feature>
<dbReference type="PANTHER" id="PTHR11848:SF22">
    <property type="entry name" value="BONE MORPHOGENETIC PROTEIN 15"/>
    <property type="match status" value="1"/>
</dbReference>
<keyword evidence="11" id="KW-1185">Reference proteome</keyword>
<dbReference type="EMBL" id="JASSZA010000023">
    <property type="protein sequence ID" value="KAK2082772.1"/>
    <property type="molecule type" value="Genomic_DNA"/>
</dbReference>
<keyword evidence="6" id="KW-0325">Glycoprotein</keyword>
<evidence type="ECO:0000256" key="6">
    <source>
        <dbReference type="ARBA" id="ARBA00023180"/>
    </source>
</evidence>
<evidence type="ECO:0000256" key="8">
    <source>
        <dbReference type="SAM" id="MobiDB-lite"/>
    </source>
</evidence>
<dbReference type="PROSITE" id="PS51362">
    <property type="entry name" value="TGF_BETA_2"/>
    <property type="match status" value="1"/>
</dbReference>
<dbReference type="InterPro" id="IPR017948">
    <property type="entry name" value="TGFb_CS"/>
</dbReference>
<organism evidence="10 11">
    <name type="scientific">Saguinus oedipus</name>
    <name type="common">Cotton-top tamarin</name>
    <name type="synonym">Oedipomidas oedipus</name>
    <dbReference type="NCBI Taxonomy" id="9490"/>
    <lineage>
        <taxon>Eukaryota</taxon>
        <taxon>Metazoa</taxon>
        <taxon>Chordata</taxon>
        <taxon>Craniata</taxon>
        <taxon>Vertebrata</taxon>
        <taxon>Euteleostomi</taxon>
        <taxon>Mammalia</taxon>
        <taxon>Eutheria</taxon>
        <taxon>Euarchontoglires</taxon>
        <taxon>Primates</taxon>
        <taxon>Haplorrhini</taxon>
        <taxon>Platyrrhini</taxon>
        <taxon>Cebidae</taxon>
        <taxon>Callitrichinae</taxon>
        <taxon>Saguinus</taxon>
    </lineage>
</organism>
<evidence type="ECO:0000256" key="1">
    <source>
        <dbReference type="ARBA" id="ARBA00004613"/>
    </source>
</evidence>
<comment type="caution">
    <text evidence="10">The sequence shown here is derived from an EMBL/GenBank/DDBJ whole genome shotgun (WGS) entry which is preliminary data.</text>
</comment>
<evidence type="ECO:0000256" key="2">
    <source>
        <dbReference type="ARBA" id="ARBA00006656"/>
    </source>
</evidence>
<keyword evidence="3" id="KW-0964">Secreted</keyword>
<dbReference type="Proteomes" id="UP001266305">
    <property type="component" value="Unassembled WGS sequence"/>
</dbReference>